<accession>A0A0D0DSL4</accession>
<keyword evidence="1" id="KW-0175">Coiled coil</keyword>
<feature type="compositionally biased region" description="Basic and acidic residues" evidence="2">
    <location>
        <begin position="334"/>
        <end position="354"/>
    </location>
</feature>
<dbReference type="HOGENOM" id="CLU_029647_1_0_1"/>
<feature type="region of interest" description="Disordered" evidence="2">
    <location>
        <begin position="367"/>
        <end position="451"/>
    </location>
</feature>
<dbReference type="AlphaFoldDB" id="A0A0D0DSL4"/>
<feature type="region of interest" description="Disordered" evidence="2">
    <location>
        <begin position="1"/>
        <end position="25"/>
    </location>
</feature>
<dbReference type="GO" id="GO:0005634">
    <property type="term" value="C:nucleus"/>
    <property type="evidence" value="ECO:0007669"/>
    <property type="project" value="TreeGrafter"/>
</dbReference>
<dbReference type="Proteomes" id="UP000054538">
    <property type="component" value="Unassembled WGS sequence"/>
</dbReference>
<name>A0A0D0DSL4_9AGAM</name>
<feature type="region of interest" description="Disordered" evidence="2">
    <location>
        <begin position="168"/>
        <end position="226"/>
    </location>
</feature>
<dbReference type="GO" id="GO:0030490">
    <property type="term" value="P:maturation of SSU-rRNA"/>
    <property type="evidence" value="ECO:0007669"/>
    <property type="project" value="TreeGrafter"/>
</dbReference>
<evidence type="ECO:0000256" key="2">
    <source>
        <dbReference type="SAM" id="MobiDB-lite"/>
    </source>
</evidence>
<reference evidence="5" key="2">
    <citation type="submission" date="2015-01" db="EMBL/GenBank/DDBJ databases">
        <title>Evolutionary Origins and Diversification of the Mycorrhizal Mutualists.</title>
        <authorList>
            <consortium name="DOE Joint Genome Institute"/>
            <consortium name="Mycorrhizal Genomics Consortium"/>
            <person name="Kohler A."/>
            <person name="Kuo A."/>
            <person name="Nagy L.G."/>
            <person name="Floudas D."/>
            <person name="Copeland A."/>
            <person name="Barry K.W."/>
            <person name="Cichocki N."/>
            <person name="Veneault-Fourrey C."/>
            <person name="LaButti K."/>
            <person name="Lindquist E.A."/>
            <person name="Lipzen A."/>
            <person name="Lundell T."/>
            <person name="Morin E."/>
            <person name="Murat C."/>
            <person name="Riley R."/>
            <person name="Ohm R."/>
            <person name="Sun H."/>
            <person name="Tunlid A."/>
            <person name="Henrissat B."/>
            <person name="Grigoriev I.V."/>
            <person name="Hibbett D.S."/>
            <person name="Martin F."/>
        </authorList>
    </citation>
    <scope>NUCLEOTIDE SEQUENCE [LARGE SCALE GENOMIC DNA]</scope>
    <source>
        <strain evidence="5">Ve08.2h10</strain>
    </source>
</reference>
<feature type="compositionally biased region" description="Basic and acidic residues" evidence="2">
    <location>
        <begin position="300"/>
        <end position="309"/>
    </location>
</feature>
<organism evidence="4 5">
    <name type="scientific">Paxillus rubicundulus Ve08.2h10</name>
    <dbReference type="NCBI Taxonomy" id="930991"/>
    <lineage>
        <taxon>Eukaryota</taxon>
        <taxon>Fungi</taxon>
        <taxon>Dikarya</taxon>
        <taxon>Basidiomycota</taxon>
        <taxon>Agaricomycotina</taxon>
        <taxon>Agaricomycetes</taxon>
        <taxon>Agaricomycetidae</taxon>
        <taxon>Boletales</taxon>
        <taxon>Paxilineae</taxon>
        <taxon>Paxillaceae</taxon>
        <taxon>Paxillus</taxon>
    </lineage>
</organism>
<feature type="domain" description="Bud22" evidence="3">
    <location>
        <begin position="29"/>
        <end position="448"/>
    </location>
</feature>
<reference evidence="4 5" key="1">
    <citation type="submission" date="2014-04" db="EMBL/GenBank/DDBJ databases">
        <authorList>
            <consortium name="DOE Joint Genome Institute"/>
            <person name="Kuo A."/>
            <person name="Kohler A."/>
            <person name="Jargeat P."/>
            <person name="Nagy L.G."/>
            <person name="Floudas D."/>
            <person name="Copeland A."/>
            <person name="Barry K.W."/>
            <person name="Cichocki N."/>
            <person name="Veneault-Fourrey C."/>
            <person name="LaButti K."/>
            <person name="Lindquist E.A."/>
            <person name="Lipzen A."/>
            <person name="Lundell T."/>
            <person name="Morin E."/>
            <person name="Murat C."/>
            <person name="Sun H."/>
            <person name="Tunlid A."/>
            <person name="Henrissat B."/>
            <person name="Grigoriev I.V."/>
            <person name="Hibbett D.S."/>
            <person name="Martin F."/>
            <person name="Nordberg H.P."/>
            <person name="Cantor M.N."/>
            <person name="Hua S.X."/>
        </authorList>
    </citation>
    <scope>NUCLEOTIDE SEQUENCE [LARGE SCALE GENOMIC DNA]</scope>
    <source>
        <strain evidence="4 5">Ve08.2h10</strain>
    </source>
</reference>
<gene>
    <name evidence="4" type="ORF">PAXRUDRAFT_825905</name>
</gene>
<dbReference type="GO" id="GO:0030686">
    <property type="term" value="C:90S preribosome"/>
    <property type="evidence" value="ECO:0007669"/>
    <property type="project" value="TreeGrafter"/>
</dbReference>
<dbReference type="STRING" id="930991.A0A0D0DSL4"/>
<dbReference type="Pfam" id="PF09073">
    <property type="entry name" value="BUD22"/>
    <property type="match status" value="1"/>
</dbReference>
<feature type="compositionally biased region" description="Polar residues" evidence="2">
    <location>
        <begin position="383"/>
        <end position="409"/>
    </location>
</feature>
<dbReference type="InterPro" id="IPR015158">
    <property type="entry name" value="Bud22_dom"/>
</dbReference>
<feature type="compositionally biased region" description="Basic and acidic residues" evidence="2">
    <location>
        <begin position="168"/>
        <end position="178"/>
    </location>
</feature>
<dbReference type="FunCoup" id="A0A0D0DSL4">
    <property type="interactions" value="96"/>
</dbReference>
<dbReference type="EMBL" id="KN824984">
    <property type="protein sequence ID" value="KIK96473.1"/>
    <property type="molecule type" value="Genomic_DNA"/>
</dbReference>
<evidence type="ECO:0000256" key="1">
    <source>
        <dbReference type="ARBA" id="ARBA00023054"/>
    </source>
</evidence>
<dbReference type="OrthoDB" id="3364872at2759"/>
<dbReference type="InParanoid" id="A0A0D0DSL4"/>
<evidence type="ECO:0000313" key="4">
    <source>
        <dbReference type="EMBL" id="KIK96473.1"/>
    </source>
</evidence>
<feature type="region of interest" description="Disordered" evidence="2">
    <location>
        <begin position="242"/>
        <end position="354"/>
    </location>
</feature>
<feature type="compositionally biased region" description="Acidic residues" evidence="2">
    <location>
        <begin position="184"/>
        <end position="202"/>
    </location>
</feature>
<dbReference type="PANTHER" id="PTHR23325">
    <property type="entry name" value="SERUM RESPONSE FACTOR-BINDING"/>
    <property type="match status" value="1"/>
</dbReference>
<dbReference type="InterPro" id="IPR037393">
    <property type="entry name" value="Bud22/SRFB1"/>
</dbReference>
<dbReference type="PANTHER" id="PTHR23325:SF1">
    <property type="entry name" value="SERUM RESPONSE FACTOR-BINDING PROTEIN 1"/>
    <property type="match status" value="1"/>
</dbReference>
<sequence>MQAHESNHHVKRKRSADQEGGENKLCRKLHHDLKEVRKAAKKARTFEIQKTLKKLKDARRKDPEGQVAKDLEGQLETSKRINCDQVANSALMTKLRKDKALSADPSIQSVISTKLASNLLVLGTTGSATAKVQNRILSSKALASEVMSVVSALRNLVHPHTILEELNDRPYENSEERNVVPNTDSDEETCGEAGDKEDEDAEQAVVDESGWESGTVGSGEASAAGDWELGSVDDYCSNSWEEDSDDVVINPDACEDEDFPSNRPKRRKPQPVAPTSQSEFLPSLSVGFARGNSDSEFSDGEGKLADGVKKNRRGQRARRAIWEKKFGKNANHVKQREIVQEPKRLLPRSRADRRSLILVPKSCAQHSFQSRIPDYGHERGLGQRTQSQSVPQNTARSNPRSSKGGTSQPRIGHQVAKLDERPLHPSWEAKRKQKSASIVSPQGTKIVFSES</sequence>
<feature type="compositionally biased region" description="Basic residues" evidence="2">
    <location>
        <begin position="310"/>
        <end position="319"/>
    </location>
</feature>
<evidence type="ECO:0000313" key="5">
    <source>
        <dbReference type="Proteomes" id="UP000054538"/>
    </source>
</evidence>
<protein>
    <recommendedName>
        <fullName evidence="3">Bud22 domain-containing protein</fullName>
    </recommendedName>
</protein>
<proteinExistence type="predicted"/>
<evidence type="ECO:0000259" key="3">
    <source>
        <dbReference type="Pfam" id="PF09073"/>
    </source>
</evidence>
<keyword evidence="5" id="KW-1185">Reference proteome</keyword>
<feature type="compositionally biased region" description="Basic and acidic residues" evidence="2">
    <location>
        <begin position="416"/>
        <end position="430"/>
    </location>
</feature>
<feature type="compositionally biased region" description="Basic and acidic residues" evidence="2">
    <location>
        <begin position="15"/>
        <end position="25"/>
    </location>
</feature>